<dbReference type="Proteomes" id="UP001516023">
    <property type="component" value="Unassembled WGS sequence"/>
</dbReference>
<accession>A0ABD3P4F8</accession>
<evidence type="ECO:0008006" key="4">
    <source>
        <dbReference type="Google" id="ProtNLM"/>
    </source>
</evidence>
<evidence type="ECO:0000313" key="3">
    <source>
        <dbReference type="Proteomes" id="UP001516023"/>
    </source>
</evidence>
<keyword evidence="1" id="KW-1133">Transmembrane helix</keyword>
<keyword evidence="1" id="KW-0812">Transmembrane</keyword>
<feature type="transmembrane region" description="Helical" evidence="1">
    <location>
        <begin position="12"/>
        <end position="37"/>
    </location>
</feature>
<feature type="non-terminal residue" evidence="2">
    <location>
        <position position="1"/>
    </location>
</feature>
<dbReference type="AlphaFoldDB" id="A0ABD3P4F8"/>
<comment type="caution">
    <text evidence="2">The sequence shown here is derived from an EMBL/GenBank/DDBJ whole genome shotgun (WGS) entry which is preliminary data.</text>
</comment>
<evidence type="ECO:0000256" key="1">
    <source>
        <dbReference type="SAM" id="Phobius"/>
    </source>
</evidence>
<organism evidence="2 3">
    <name type="scientific">Cyclotella cryptica</name>
    <dbReference type="NCBI Taxonomy" id="29204"/>
    <lineage>
        <taxon>Eukaryota</taxon>
        <taxon>Sar</taxon>
        <taxon>Stramenopiles</taxon>
        <taxon>Ochrophyta</taxon>
        <taxon>Bacillariophyta</taxon>
        <taxon>Coscinodiscophyceae</taxon>
        <taxon>Thalassiosirophycidae</taxon>
        <taxon>Stephanodiscales</taxon>
        <taxon>Stephanodiscaceae</taxon>
        <taxon>Cyclotella</taxon>
    </lineage>
</organism>
<name>A0ABD3P4F8_9STRA</name>
<dbReference type="EMBL" id="JABMIG020000280">
    <property type="protein sequence ID" value="KAL3782659.1"/>
    <property type="molecule type" value="Genomic_DNA"/>
</dbReference>
<keyword evidence="3" id="KW-1185">Reference proteome</keyword>
<sequence>KLYMITSQSILVGFYSLLYHIAFCWNIEMISMTLPYFADPKNWDIWALTFVPIGLLKLHLEPKSFMLFCPTGIDADPANGTTALDILYIDAETCCNNVLGWVNSDFWVSRGTDGDD</sequence>
<evidence type="ECO:0000313" key="2">
    <source>
        <dbReference type="EMBL" id="KAL3782659.1"/>
    </source>
</evidence>
<proteinExistence type="predicted"/>
<protein>
    <recommendedName>
        <fullName evidence="4">P-type ATPase C-terminal domain-containing protein</fullName>
    </recommendedName>
</protein>
<gene>
    <name evidence="2" type="ORF">HJC23_010168</name>
</gene>
<keyword evidence="1" id="KW-0472">Membrane</keyword>
<reference evidence="2 3" key="1">
    <citation type="journal article" date="2020" name="G3 (Bethesda)">
        <title>Improved Reference Genome for Cyclotella cryptica CCMP332, a Model for Cell Wall Morphogenesis, Salinity Adaptation, and Lipid Production in Diatoms (Bacillariophyta).</title>
        <authorList>
            <person name="Roberts W.R."/>
            <person name="Downey K.M."/>
            <person name="Ruck E.C."/>
            <person name="Traller J.C."/>
            <person name="Alverson A.J."/>
        </authorList>
    </citation>
    <scope>NUCLEOTIDE SEQUENCE [LARGE SCALE GENOMIC DNA]</scope>
    <source>
        <strain evidence="2 3">CCMP332</strain>
    </source>
</reference>